<keyword evidence="2" id="KW-1185">Reference proteome</keyword>
<protein>
    <submittedName>
        <fullName evidence="1">Maleate cis-trans isomerase</fullName>
    </submittedName>
</protein>
<dbReference type="PIRSF" id="PIRSF015736">
    <property type="entry name" value="MI"/>
    <property type="match status" value="1"/>
</dbReference>
<name>A0A4Z0W9Z4_9GAMM</name>
<organism evidence="1 2">
    <name type="scientific">Natronospirillum operosum</name>
    <dbReference type="NCBI Taxonomy" id="2759953"/>
    <lineage>
        <taxon>Bacteria</taxon>
        <taxon>Pseudomonadati</taxon>
        <taxon>Pseudomonadota</taxon>
        <taxon>Gammaproteobacteria</taxon>
        <taxon>Oceanospirillales</taxon>
        <taxon>Natronospirillaceae</taxon>
        <taxon>Natronospirillum</taxon>
    </lineage>
</organism>
<reference evidence="1 2" key="1">
    <citation type="submission" date="2019-04" db="EMBL/GenBank/DDBJ databases">
        <title>Natronospirillum operosus gen. nov., sp. nov., a haloalkaliphilic satellite isolated from decaying biomass of laboratory culture of cyanobacterium Geitlerinema sp. and proposal of Natronospirillaceae fam. nov. and Saccharospirillaceae fam. nov.</title>
        <authorList>
            <person name="Kevbrin V."/>
            <person name="Boltyanskaya Y."/>
            <person name="Koziaeva V."/>
            <person name="Grouzdev D.S."/>
            <person name="Park M."/>
            <person name="Cho J."/>
        </authorList>
    </citation>
    <scope>NUCLEOTIDE SEQUENCE [LARGE SCALE GENOMIC DNA]</scope>
    <source>
        <strain evidence="1 2">G-116</strain>
    </source>
</reference>
<proteinExistence type="predicted"/>
<comment type="caution">
    <text evidence="1">The sequence shown here is derived from an EMBL/GenBank/DDBJ whole genome shotgun (WGS) entry which is preliminary data.</text>
</comment>
<dbReference type="InterPro" id="IPR026286">
    <property type="entry name" value="MaiA/AMDase"/>
</dbReference>
<evidence type="ECO:0000313" key="2">
    <source>
        <dbReference type="Proteomes" id="UP000297475"/>
    </source>
</evidence>
<dbReference type="InterPro" id="IPR053714">
    <property type="entry name" value="Iso_Racemase_Enz_sf"/>
</dbReference>
<evidence type="ECO:0000313" key="1">
    <source>
        <dbReference type="EMBL" id="TGG95439.1"/>
    </source>
</evidence>
<dbReference type="Proteomes" id="UP000297475">
    <property type="component" value="Unassembled WGS sequence"/>
</dbReference>
<dbReference type="PANTHER" id="PTHR40267:SF1">
    <property type="entry name" value="BLR3294 PROTEIN"/>
    <property type="match status" value="1"/>
</dbReference>
<dbReference type="Pfam" id="PF17645">
    <property type="entry name" value="Amdase"/>
    <property type="match status" value="1"/>
</dbReference>
<dbReference type="GO" id="GO:0016853">
    <property type="term" value="F:isomerase activity"/>
    <property type="evidence" value="ECO:0007669"/>
    <property type="project" value="UniProtKB-KW"/>
</dbReference>
<keyword evidence="1" id="KW-0413">Isomerase</keyword>
<gene>
    <name evidence="1" type="ORF">E4656_03170</name>
</gene>
<dbReference type="EMBL" id="SRMF01000001">
    <property type="protein sequence ID" value="TGG95439.1"/>
    <property type="molecule type" value="Genomic_DNA"/>
</dbReference>
<dbReference type="AlphaFoldDB" id="A0A4Z0W9Z4"/>
<dbReference type="RefSeq" id="WP_135481111.1">
    <property type="nucleotide sequence ID" value="NZ_SRMF01000001.1"/>
</dbReference>
<sequence>MHTPLKLGFLYPGQSAVDDLPRLCHLLQPQAEAVVVHTPVHEDAHRVDALLALGQPECLLPGARQLAAAGVSAIIWACTSGSFVFGSAGAKEQAAAIEEAVGVPSSSTSLAFADALQALNIHQVAIAATYPRDVAEKFADFLGASGIQVVAITEQNIITAAEVGTLEKERVLAFVAASDHPDAEAIVVPDTALHTVAVLDQLEAMLGKPVLTANQVTVWQTLRLANALTPQSGLGRLFQGY</sequence>
<dbReference type="Gene3D" id="3.40.50.12500">
    <property type="match status" value="1"/>
</dbReference>
<dbReference type="OrthoDB" id="4537983at2"/>
<dbReference type="PANTHER" id="PTHR40267">
    <property type="entry name" value="BLR3294 PROTEIN"/>
    <property type="match status" value="1"/>
</dbReference>
<accession>A0A4Z0W9Z4</accession>